<evidence type="ECO:0000256" key="8">
    <source>
        <dbReference type="ARBA" id="ARBA00053101"/>
    </source>
</evidence>
<dbReference type="STRING" id="75913.A0A0K0FNL7"/>
<dbReference type="Pfam" id="PF10240">
    <property type="entry name" value="DUF2464"/>
    <property type="match status" value="1"/>
</dbReference>
<dbReference type="InterPro" id="IPR040297">
    <property type="entry name" value="MVB12B"/>
</dbReference>
<dbReference type="WBParaSite" id="SVE_1059700.1">
    <property type="protein sequence ID" value="SVE_1059700.1"/>
    <property type="gene ID" value="SVE_1059700"/>
</dbReference>
<evidence type="ECO:0000256" key="6">
    <source>
        <dbReference type="ARBA" id="ARBA00022927"/>
    </source>
</evidence>
<dbReference type="Gene3D" id="2.100.10.50">
    <property type="match status" value="1"/>
</dbReference>
<dbReference type="InterPro" id="IPR018798">
    <property type="entry name" value="MVB12A/B"/>
</dbReference>
<dbReference type="GO" id="GO:0015031">
    <property type="term" value="P:protein transport"/>
    <property type="evidence" value="ECO:0007669"/>
    <property type="project" value="UniProtKB-KW"/>
</dbReference>
<dbReference type="InterPro" id="IPR023341">
    <property type="entry name" value="MABP"/>
</dbReference>
<evidence type="ECO:0000256" key="1">
    <source>
        <dbReference type="ARBA" id="ARBA00004414"/>
    </source>
</evidence>
<organism evidence="10 11">
    <name type="scientific">Strongyloides venezuelensis</name>
    <name type="common">Threadworm</name>
    <dbReference type="NCBI Taxonomy" id="75913"/>
    <lineage>
        <taxon>Eukaryota</taxon>
        <taxon>Metazoa</taxon>
        <taxon>Ecdysozoa</taxon>
        <taxon>Nematoda</taxon>
        <taxon>Chromadorea</taxon>
        <taxon>Rhabditida</taxon>
        <taxon>Tylenchina</taxon>
        <taxon>Panagrolaimomorpha</taxon>
        <taxon>Strongyloidoidea</taxon>
        <taxon>Strongyloididae</taxon>
        <taxon>Strongyloides</taxon>
    </lineage>
</organism>
<comment type="function">
    <text evidence="8">Component of the ESCRT-I complex, a regulator of vesicular trafficking process. Required for the sorting of endocytic ubiquitinated cargos into multivesicular bodies.</text>
</comment>
<proteinExistence type="inferred from homology"/>
<evidence type="ECO:0000256" key="7">
    <source>
        <dbReference type="ARBA" id="ARBA00023136"/>
    </source>
</evidence>
<evidence type="ECO:0000256" key="5">
    <source>
        <dbReference type="ARBA" id="ARBA00022753"/>
    </source>
</evidence>
<dbReference type="PANTHER" id="PTHR31547:SF1">
    <property type="entry name" value="MULTIVESICULAR BODY SUBUNIT 12B"/>
    <property type="match status" value="1"/>
</dbReference>
<evidence type="ECO:0000313" key="11">
    <source>
        <dbReference type="WBParaSite" id="SVE_1059700.1"/>
    </source>
</evidence>
<name>A0A0K0FNL7_STRVS</name>
<evidence type="ECO:0000256" key="2">
    <source>
        <dbReference type="ARBA" id="ARBA00004481"/>
    </source>
</evidence>
<dbReference type="PANTHER" id="PTHR31547">
    <property type="entry name" value="MULTIVESICULAR BODY SUBUNIT 12B"/>
    <property type="match status" value="1"/>
</dbReference>
<dbReference type="FunFam" id="2.100.10.50:FF:000002">
    <property type="entry name" value="Multivesicular body subunit 12B"/>
    <property type="match status" value="1"/>
</dbReference>
<keyword evidence="10" id="KW-1185">Reference proteome</keyword>
<dbReference type="PROSITE" id="PS51498">
    <property type="entry name" value="MABP"/>
    <property type="match status" value="1"/>
</dbReference>
<reference evidence="10" key="1">
    <citation type="submission" date="2014-07" db="EMBL/GenBank/DDBJ databases">
        <authorList>
            <person name="Martin A.A"/>
            <person name="De Silva N."/>
        </authorList>
    </citation>
    <scope>NUCLEOTIDE SEQUENCE</scope>
</reference>
<dbReference type="GO" id="GO:0000813">
    <property type="term" value="C:ESCRT I complex"/>
    <property type="evidence" value="ECO:0007669"/>
    <property type="project" value="InterPro"/>
</dbReference>
<evidence type="ECO:0000256" key="4">
    <source>
        <dbReference type="ARBA" id="ARBA00022448"/>
    </source>
</evidence>
<dbReference type="GO" id="GO:0046755">
    <property type="term" value="P:viral budding"/>
    <property type="evidence" value="ECO:0007669"/>
    <property type="project" value="TreeGrafter"/>
</dbReference>
<evidence type="ECO:0000256" key="3">
    <source>
        <dbReference type="ARBA" id="ARBA00010432"/>
    </source>
</evidence>
<dbReference type="Proteomes" id="UP000035680">
    <property type="component" value="Unassembled WGS sequence"/>
</dbReference>
<keyword evidence="5" id="KW-0967">Endosome</keyword>
<evidence type="ECO:0000313" key="10">
    <source>
        <dbReference type="Proteomes" id="UP000035680"/>
    </source>
</evidence>
<sequence>MLTRSTEFDEEFGAKPIYGVCIVTDPKNAPKNYTPILKTFDDSTDADLWKEGGITSFFSRPVRYLCINRIPENGQTEILHDLQIKKEDVTIPNGFTEISFTSDTKEKGLRKYRLLVSYLPKEKIIDAITDIIVVKTNKPYRGYTPAGEIDGLRIWYKASSIQTCLLGFPKSASNPVMEAGLYPHLPSHHSTSMSGNLNGMANDINSFTIKAVDEKSKMLNNLTLILNDVYVNEKVSGKGNFNIPEVPFCKSLSGESYKYDLERSILGEGY</sequence>
<dbReference type="AlphaFoldDB" id="A0A0K0FNL7"/>
<feature type="domain" description="MABP" evidence="9">
    <location>
        <begin position="14"/>
        <end position="160"/>
    </location>
</feature>
<keyword evidence="7" id="KW-0472">Membrane</keyword>
<keyword evidence="4" id="KW-0813">Transport</keyword>
<dbReference type="GO" id="GO:0019075">
    <property type="term" value="P:virus maturation"/>
    <property type="evidence" value="ECO:0007669"/>
    <property type="project" value="TreeGrafter"/>
</dbReference>
<comment type="similarity">
    <text evidence="3">Belongs to the MVB12 family.</text>
</comment>
<dbReference type="GO" id="GO:0042058">
    <property type="term" value="P:regulation of epidermal growth factor receptor signaling pathway"/>
    <property type="evidence" value="ECO:0007669"/>
    <property type="project" value="TreeGrafter"/>
</dbReference>
<reference evidence="11" key="2">
    <citation type="submission" date="2015-08" db="UniProtKB">
        <authorList>
            <consortium name="WormBaseParasite"/>
        </authorList>
    </citation>
    <scope>IDENTIFICATION</scope>
</reference>
<accession>A0A0K0FNL7</accession>
<dbReference type="GO" id="GO:0031902">
    <property type="term" value="C:late endosome membrane"/>
    <property type="evidence" value="ECO:0007669"/>
    <property type="project" value="UniProtKB-SubCell"/>
</dbReference>
<keyword evidence="6" id="KW-0653">Protein transport</keyword>
<comment type="subcellular location">
    <subcellularLocation>
        <location evidence="2">Endosome membrane</location>
        <topology evidence="2">Peripheral membrane protein</topology>
    </subcellularLocation>
    <subcellularLocation>
        <location evidence="1">Late endosome membrane</location>
    </subcellularLocation>
</comment>
<protein>
    <submittedName>
        <fullName evidence="11">MABP domain-containing protein</fullName>
    </submittedName>
</protein>
<evidence type="ECO:0000259" key="9">
    <source>
        <dbReference type="PROSITE" id="PS51498"/>
    </source>
</evidence>